<evidence type="ECO:0000259" key="4">
    <source>
        <dbReference type="Pfam" id="PF00703"/>
    </source>
</evidence>
<evidence type="ECO:0000256" key="2">
    <source>
        <dbReference type="ARBA" id="ARBA00022801"/>
    </source>
</evidence>
<protein>
    <submittedName>
        <fullName evidence="7">Glycoside hydrolase family 2 protein</fullName>
    </submittedName>
</protein>
<dbReference type="InterPro" id="IPR006102">
    <property type="entry name" value="Ig-like_GH2"/>
</dbReference>
<dbReference type="Pfam" id="PF00703">
    <property type="entry name" value="Glyco_hydro_2"/>
    <property type="match status" value="1"/>
</dbReference>
<dbReference type="SUPFAM" id="SSF51445">
    <property type="entry name" value="(Trans)glycosidases"/>
    <property type="match status" value="1"/>
</dbReference>
<dbReference type="SUPFAM" id="SSF49303">
    <property type="entry name" value="beta-Galactosidase/glucuronidase domain"/>
    <property type="match status" value="1"/>
</dbReference>
<dbReference type="InterPro" id="IPR008979">
    <property type="entry name" value="Galactose-bd-like_sf"/>
</dbReference>
<sequence length="754" mass="86357">MRQIITLKDDWFFAKNKQEQIPQILPENWERVSLPHTWNCLDGQDGGSDYYRGACWYVRELQISELPSDTCIYIEFLAAASLCKVYVNGTQVTEHEGGYSSFRVDITAFLHKGLNLLSVMTDNQHYDHIYPQVADFTFYGGLYRDVRVLTVPKTHFCLDYYGSEGITACSEIKNGNQVQLSLHAYVSNAKETDQVLFSIYDQEGSLIAQTAQPAAADTYTEFFLSDVHLWQGVQSPYLYSIKAELYRHNEVLDQVTVRHGFREFHVDPEKGFYLNGILTPLRGVSRHQDFLGLGNALTLAHHEMDARLIKEVGANTIRLAHYQHSQDFYNLCDEMGFIVWAEIPFISRMSDTPDAHQNCILQMKELIYQNYNHSSICFWGISNEITIGANTPQLLANLKDLNALAKTLDSSRLTTMAQLSSLPMEDEQNCITDILSYNHYFGWYTGVLEDNEKWLDTFHQSYPQRALGISEYGCEGIISYHSDTPKAGDYSEEYQALYHEHMAKIIEERPWLWATHIWNMFDFGCDARKEGGVAGRNNKGLVTIDRQIKKDSFYLYKAYWNPEPMVHICSKRYGKRTDSAIDIKVYSNAPEISLYVNGAFFKKEQGQRVFLFRNIPLKEGFTTITAKSAFCCDTAVFEKVSEPFSAYQFVEDASETGVTNWFEHVDLNKERELTFREGYYSIHDTAREILENKEASDILVNALSSLIGYNLKKSMLAVMGDNRLCDTASALPAEEAQTEKAMAYINEKLQEIPK</sequence>
<dbReference type="SUPFAM" id="SSF49785">
    <property type="entry name" value="Galactose-binding domain-like"/>
    <property type="match status" value="1"/>
</dbReference>
<evidence type="ECO:0000259" key="6">
    <source>
        <dbReference type="Pfam" id="PF02837"/>
    </source>
</evidence>
<dbReference type="Gene3D" id="2.60.120.260">
    <property type="entry name" value="Galactose-binding domain-like"/>
    <property type="match status" value="1"/>
</dbReference>
<proteinExistence type="inferred from homology"/>
<dbReference type="PRINTS" id="PR00132">
    <property type="entry name" value="GLHYDRLASE2"/>
</dbReference>
<dbReference type="Gene3D" id="3.20.20.80">
    <property type="entry name" value="Glycosidases"/>
    <property type="match status" value="1"/>
</dbReference>
<dbReference type="InterPro" id="IPR017853">
    <property type="entry name" value="GH"/>
</dbReference>
<dbReference type="PANTHER" id="PTHR42732">
    <property type="entry name" value="BETA-GALACTOSIDASE"/>
    <property type="match status" value="1"/>
</dbReference>
<evidence type="ECO:0000256" key="1">
    <source>
        <dbReference type="ARBA" id="ARBA00007401"/>
    </source>
</evidence>
<dbReference type="Pfam" id="PF02836">
    <property type="entry name" value="Glyco_hydro_2_C"/>
    <property type="match status" value="1"/>
</dbReference>
<feature type="domain" description="Glycosyl hydrolases family 2 sugar binding" evidence="6">
    <location>
        <begin position="51"/>
        <end position="152"/>
    </location>
</feature>
<comment type="similarity">
    <text evidence="1">Belongs to the glycosyl hydrolase 2 family.</text>
</comment>
<dbReference type="EMBL" id="JAAITA010000011">
    <property type="protein sequence ID" value="NSJ86370.1"/>
    <property type="molecule type" value="Genomic_DNA"/>
</dbReference>
<dbReference type="InterPro" id="IPR006103">
    <property type="entry name" value="Glyco_hydro_2_cat"/>
</dbReference>
<gene>
    <name evidence="7" type="ORF">G5A70_09370</name>
</gene>
<evidence type="ECO:0000256" key="3">
    <source>
        <dbReference type="ARBA" id="ARBA00023295"/>
    </source>
</evidence>
<comment type="caution">
    <text evidence="7">The sequence shown here is derived from an EMBL/GenBank/DDBJ whole genome shotgun (WGS) entry which is preliminary data.</text>
</comment>
<name>A0ABX2I7R2_BLAHA</name>
<evidence type="ECO:0000313" key="7">
    <source>
        <dbReference type="EMBL" id="NSJ86370.1"/>
    </source>
</evidence>
<dbReference type="InterPro" id="IPR013783">
    <property type="entry name" value="Ig-like_fold"/>
</dbReference>
<keyword evidence="3" id="KW-0326">Glycosidase</keyword>
<feature type="domain" description="Glycoside hydrolase family 2 catalytic" evidence="5">
    <location>
        <begin position="270"/>
        <end position="561"/>
    </location>
</feature>
<dbReference type="PANTHER" id="PTHR42732:SF1">
    <property type="entry name" value="BETA-MANNOSIDASE"/>
    <property type="match status" value="1"/>
</dbReference>
<dbReference type="InterPro" id="IPR051913">
    <property type="entry name" value="GH2_Domain-Containing"/>
</dbReference>
<dbReference type="Pfam" id="PF02837">
    <property type="entry name" value="Glyco_hydro_2_N"/>
    <property type="match status" value="1"/>
</dbReference>
<keyword evidence="8" id="KW-1185">Reference proteome</keyword>
<organism evidence="7 8">
    <name type="scientific">Blautia hansenii</name>
    <name type="common">Ruminococcus hansenii</name>
    <dbReference type="NCBI Taxonomy" id="1322"/>
    <lineage>
        <taxon>Bacteria</taxon>
        <taxon>Bacillati</taxon>
        <taxon>Bacillota</taxon>
        <taxon>Clostridia</taxon>
        <taxon>Lachnospirales</taxon>
        <taxon>Lachnospiraceae</taxon>
        <taxon>Blautia</taxon>
    </lineage>
</organism>
<evidence type="ECO:0000259" key="5">
    <source>
        <dbReference type="Pfam" id="PF02836"/>
    </source>
</evidence>
<dbReference type="InterPro" id="IPR006101">
    <property type="entry name" value="Glyco_hydro_2"/>
</dbReference>
<feature type="domain" description="Glycoside hydrolase family 2 immunoglobulin-like beta-sandwich" evidence="4">
    <location>
        <begin position="176"/>
        <end position="262"/>
    </location>
</feature>
<dbReference type="RefSeq" id="WP_173749388.1">
    <property type="nucleotide sequence ID" value="NZ_JAAITA010000011.1"/>
</dbReference>
<dbReference type="InterPro" id="IPR036156">
    <property type="entry name" value="Beta-gal/glucu_dom_sf"/>
</dbReference>
<dbReference type="Proteomes" id="UP000822142">
    <property type="component" value="Unassembled WGS sequence"/>
</dbReference>
<evidence type="ECO:0000313" key="8">
    <source>
        <dbReference type="Proteomes" id="UP000822142"/>
    </source>
</evidence>
<keyword evidence="2 7" id="KW-0378">Hydrolase</keyword>
<accession>A0ABX2I7R2</accession>
<dbReference type="Gene3D" id="2.60.40.10">
    <property type="entry name" value="Immunoglobulins"/>
    <property type="match status" value="2"/>
</dbReference>
<dbReference type="InterPro" id="IPR006104">
    <property type="entry name" value="Glyco_hydro_2_N"/>
</dbReference>
<dbReference type="GO" id="GO:0016787">
    <property type="term" value="F:hydrolase activity"/>
    <property type="evidence" value="ECO:0007669"/>
    <property type="project" value="UniProtKB-KW"/>
</dbReference>
<reference evidence="7 8" key="1">
    <citation type="journal article" date="2020" name="Cell Host Microbe">
        <title>Functional and Genomic Variation between Human-Derived Isolates of Lachnospiraceae Reveals Inter- and Intra-Species Diversity.</title>
        <authorList>
            <person name="Sorbara M.T."/>
            <person name="Littmann E.R."/>
            <person name="Fontana E."/>
            <person name="Moody T.U."/>
            <person name="Kohout C.E."/>
            <person name="Gjonbalaj M."/>
            <person name="Eaton V."/>
            <person name="Seok R."/>
            <person name="Leiner I.M."/>
            <person name="Pamer E.G."/>
        </authorList>
    </citation>
    <scope>NUCLEOTIDE SEQUENCE [LARGE SCALE GENOMIC DNA]</scope>
    <source>
        <strain evidence="7 8">MSK.15.26</strain>
    </source>
</reference>